<feature type="transmembrane region" description="Helical" evidence="2">
    <location>
        <begin position="170"/>
        <end position="188"/>
    </location>
</feature>
<sequence>MDRESSGSKKLLAKLADFKIDGVGLGIYVILAIIMVVTIALKILPNDIFGALFVMIIMGNIFYWLGANLPIFKTYLGGGAVFALFAPALLSIAGIIPASVTKTVDSFITSTGFVDFFIISLIVGAILGMNRTMLLKASVRFLPVVFISMAVTFVVIGLVSTLIGKGFKYGSLYVAFPIMGGGIGAGAIPLSKIYHQGLGGSTDYLSLILPAVILGNVFSIIAAGLISKLFANSPLNGHGKMMPGNYDSSAKKDLKITYQKMGVGLLLAAAFFLVGLILNHFVPFINEYAFIILLVIIFKATGWIPKYYEESAVTFSNSITKNLTHALLAGVGLTKLDLPVLSHSLTWQFVLLVFVSVVVIGLVAGFVGKLFGLYPVESAITAGLVDNSMGGAGNISVLAASNRMDLIGFAQMGNRLGGAIMLVLAGLFISIFG</sequence>
<dbReference type="PATRIC" id="fig|1423745.4.peg.902"/>
<keyword evidence="2" id="KW-0812">Transmembrane</keyword>
<dbReference type="InterPro" id="IPR004679">
    <property type="entry name" value="2-OHcarboxylate_transport"/>
</dbReference>
<dbReference type="EMBL" id="AYZI01000004">
    <property type="protein sequence ID" value="KRM91713.1"/>
    <property type="molecule type" value="Genomic_DNA"/>
</dbReference>
<comment type="caution">
    <text evidence="3">The sequence shown here is derived from an EMBL/GenBank/DDBJ whole genome shotgun (WGS) entry which is preliminary data.</text>
</comment>
<keyword evidence="1 2" id="KW-0472">Membrane</keyword>
<dbReference type="RefSeq" id="WP_009167114.1">
    <property type="nucleotide sequence ID" value="NZ_AYZI01000004.1"/>
</dbReference>
<feature type="transmembrane region" description="Helical" evidence="2">
    <location>
        <begin position="288"/>
        <end position="308"/>
    </location>
</feature>
<accession>A0A0R2CJE8</accession>
<reference evidence="3 4" key="1">
    <citation type="journal article" date="2015" name="Genome Announc.">
        <title>Expanding the biotechnology potential of lactobacilli through comparative genomics of 213 strains and associated genera.</title>
        <authorList>
            <person name="Sun Z."/>
            <person name="Harris H.M."/>
            <person name="McCann A."/>
            <person name="Guo C."/>
            <person name="Argimon S."/>
            <person name="Zhang W."/>
            <person name="Yang X."/>
            <person name="Jeffery I.B."/>
            <person name="Cooney J.C."/>
            <person name="Kagawa T.F."/>
            <person name="Liu W."/>
            <person name="Song Y."/>
            <person name="Salvetti E."/>
            <person name="Wrobel A."/>
            <person name="Rasinkangas P."/>
            <person name="Parkhill J."/>
            <person name="Rea M.C."/>
            <person name="O'Sullivan O."/>
            <person name="Ritari J."/>
            <person name="Douillard F.P."/>
            <person name="Paul Ross R."/>
            <person name="Yang R."/>
            <person name="Briner A.E."/>
            <person name="Felis G.E."/>
            <person name="de Vos W.M."/>
            <person name="Barrangou R."/>
            <person name="Klaenhammer T.R."/>
            <person name="Caufield P.W."/>
            <person name="Cui Y."/>
            <person name="Zhang H."/>
            <person name="O'Toole P.W."/>
        </authorList>
    </citation>
    <scope>NUCLEOTIDE SEQUENCE [LARGE SCALE GENOMIC DNA]</scope>
    <source>
        <strain evidence="3 4">DSM 22689</strain>
    </source>
</reference>
<feature type="transmembrane region" description="Helical" evidence="2">
    <location>
        <begin position="107"/>
        <end position="129"/>
    </location>
</feature>
<feature type="transmembrane region" description="Helical" evidence="2">
    <location>
        <begin position="261"/>
        <end position="282"/>
    </location>
</feature>
<dbReference type="PIRSF" id="PIRSF005348">
    <property type="entry name" value="YxkH"/>
    <property type="match status" value="1"/>
</dbReference>
<feature type="transmembrane region" description="Helical" evidence="2">
    <location>
        <begin position="412"/>
        <end position="432"/>
    </location>
</feature>
<dbReference type="GO" id="GO:0015293">
    <property type="term" value="F:symporter activity"/>
    <property type="evidence" value="ECO:0007669"/>
    <property type="project" value="UniProtKB-UniRule"/>
</dbReference>
<evidence type="ECO:0000313" key="3">
    <source>
        <dbReference type="EMBL" id="KRM91713.1"/>
    </source>
</evidence>
<dbReference type="Proteomes" id="UP000051586">
    <property type="component" value="Unassembled WGS sequence"/>
</dbReference>
<dbReference type="STRING" id="1423745.GCA_001311215_01388"/>
<evidence type="ECO:0000256" key="2">
    <source>
        <dbReference type="SAM" id="Phobius"/>
    </source>
</evidence>
<keyword evidence="2" id="KW-1133">Transmembrane helix</keyword>
<dbReference type="GO" id="GO:0005886">
    <property type="term" value="C:plasma membrane"/>
    <property type="evidence" value="ECO:0007669"/>
    <property type="project" value="UniProtKB-SubCell"/>
</dbReference>
<dbReference type="PANTHER" id="PTHR40033:SF1">
    <property type="entry name" value="CITRATE-SODIUM SYMPORTER"/>
    <property type="match status" value="1"/>
</dbReference>
<evidence type="ECO:0000313" key="4">
    <source>
        <dbReference type="Proteomes" id="UP000051586"/>
    </source>
</evidence>
<proteinExistence type="inferred from homology"/>
<keyword evidence="1" id="KW-0769">Symport</keyword>
<feature type="transmembrane region" description="Helical" evidence="2">
    <location>
        <begin position="20"/>
        <end position="41"/>
    </location>
</feature>
<name>A0A0R2CJE8_9LACO</name>
<feature type="transmembrane region" description="Helical" evidence="2">
    <location>
        <begin position="208"/>
        <end position="231"/>
    </location>
</feature>
<dbReference type="PANTHER" id="PTHR40033">
    <property type="entry name" value="NA(+)-MALATE SYMPORTER"/>
    <property type="match status" value="1"/>
</dbReference>
<dbReference type="AlphaFoldDB" id="A0A0R2CJE8"/>
<comment type="similarity">
    <text evidence="1">Belongs to the 2-hydroxycarboxylate transporter (2-HCT) (TC 2.A.24) family.</text>
</comment>
<dbReference type="Pfam" id="PF03390">
    <property type="entry name" value="2HCT"/>
    <property type="match status" value="1"/>
</dbReference>
<feature type="transmembrane region" description="Helical" evidence="2">
    <location>
        <begin position="78"/>
        <end position="100"/>
    </location>
</feature>
<organism evidence="3 4">
    <name type="scientific">Fructilactobacillus florum DSM 22689 = JCM 16035</name>
    <dbReference type="NCBI Taxonomy" id="1423745"/>
    <lineage>
        <taxon>Bacteria</taxon>
        <taxon>Bacillati</taxon>
        <taxon>Bacillota</taxon>
        <taxon>Bacilli</taxon>
        <taxon>Lactobacillales</taxon>
        <taxon>Lactobacillaceae</taxon>
        <taxon>Fructilactobacillus</taxon>
    </lineage>
</organism>
<comment type="subcellular location">
    <subcellularLocation>
        <location evidence="1">Cell membrane</location>
    </subcellularLocation>
</comment>
<feature type="transmembrane region" description="Helical" evidence="2">
    <location>
        <begin position="141"/>
        <end position="163"/>
    </location>
</feature>
<evidence type="ECO:0000256" key="1">
    <source>
        <dbReference type="PIRNR" id="PIRNR005348"/>
    </source>
</evidence>
<protein>
    <submittedName>
        <fullName evidence="3">Citrate-sodium symporter</fullName>
    </submittedName>
</protein>
<keyword evidence="1" id="KW-1003">Cell membrane</keyword>
<feature type="transmembrane region" description="Helical" evidence="2">
    <location>
        <begin position="48"/>
        <end position="66"/>
    </location>
</feature>
<dbReference type="GO" id="GO:0008514">
    <property type="term" value="F:organic anion transmembrane transporter activity"/>
    <property type="evidence" value="ECO:0007669"/>
    <property type="project" value="InterPro"/>
</dbReference>
<feature type="transmembrane region" description="Helical" evidence="2">
    <location>
        <begin position="345"/>
        <end position="367"/>
    </location>
</feature>
<keyword evidence="1" id="KW-0813">Transport</keyword>
<gene>
    <name evidence="3" type="ORF">FC87_GL000851</name>
</gene>